<dbReference type="RefSeq" id="WP_184016380.1">
    <property type="nucleotide sequence ID" value="NZ_JACHFD010000004.1"/>
</dbReference>
<comment type="function">
    <text evidence="4">Catalyzes the cleavage of L-allo-threonine and L-threonine to glycine and acetaldehyde.</text>
</comment>
<sequence length="357" mass="38572">MNFTSDNWSGAHPAISRNLERHAGGVAPAYGTSPVDRKVEGIFNEIFEREVAVYFVGTGTAANSLALSAIARPAGVTFCHREAHIVRDEGGAPHFFTGGGRLHTLPGKAGKIDAGGLREGIGRYPETFIHAGQPMAVSITQATEVGSVYSPDEVASLSAVSREFGLPMHMDGARFANALAALDVSPAEMTWKSGVDILSFGATKNGCWCAEALVFFDPKMAVQLPYIRKRAAHLFSKTRFIAAQLEAYFEGGLWLNLAKETNRLTEMLGQGLAQCSGVRLAYEPRTNEVFVVVPRTLAQVWREAGVGFYEWQVPEDLEAEVGREQTLVRFVVGISHDESDVRQVLEVVQGVSSPCGG</sequence>
<gene>
    <name evidence="6" type="ORF">HNR46_001022</name>
</gene>
<organism evidence="6 7">
    <name type="scientific">Haloferula luteola</name>
    <dbReference type="NCBI Taxonomy" id="595692"/>
    <lineage>
        <taxon>Bacteria</taxon>
        <taxon>Pseudomonadati</taxon>
        <taxon>Verrucomicrobiota</taxon>
        <taxon>Verrucomicrobiia</taxon>
        <taxon>Verrucomicrobiales</taxon>
        <taxon>Verrucomicrobiaceae</taxon>
        <taxon>Haloferula</taxon>
    </lineage>
</organism>
<evidence type="ECO:0000256" key="2">
    <source>
        <dbReference type="ARBA" id="ARBA00006966"/>
    </source>
</evidence>
<proteinExistence type="inferred from homology"/>
<feature type="domain" description="Aromatic amino acid beta-eliminating lyase/threonine aldolase" evidence="5">
    <location>
        <begin position="3"/>
        <end position="293"/>
    </location>
</feature>
<dbReference type="EMBL" id="JACHFD010000004">
    <property type="protein sequence ID" value="MBB5350788.1"/>
    <property type="molecule type" value="Genomic_DNA"/>
</dbReference>
<name>A0A840V7S2_9BACT</name>
<dbReference type="SUPFAM" id="SSF53383">
    <property type="entry name" value="PLP-dependent transferases"/>
    <property type="match status" value="1"/>
</dbReference>
<dbReference type="InterPro" id="IPR026273">
    <property type="entry name" value="Low_specificity_L-TA_bact"/>
</dbReference>
<evidence type="ECO:0000256" key="4">
    <source>
        <dbReference type="PIRNR" id="PIRNR038940"/>
    </source>
</evidence>
<evidence type="ECO:0000256" key="3">
    <source>
        <dbReference type="ARBA" id="ARBA00022898"/>
    </source>
</evidence>
<dbReference type="InterPro" id="IPR015421">
    <property type="entry name" value="PyrdxlP-dep_Trfase_major"/>
</dbReference>
<dbReference type="Gene3D" id="3.90.1150.10">
    <property type="entry name" value="Aspartate Aminotransferase, domain 1"/>
    <property type="match status" value="1"/>
</dbReference>
<comment type="catalytic activity">
    <reaction evidence="4">
        <text>L-threonine = acetaldehyde + glycine</text>
        <dbReference type="Rhea" id="RHEA:19625"/>
        <dbReference type="ChEBI" id="CHEBI:15343"/>
        <dbReference type="ChEBI" id="CHEBI:57305"/>
        <dbReference type="ChEBI" id="CHEBI:57926"/>
        <dbReference type="EC" id="4.1.2.48"/>
    </reaction>
</comment>
<dbReference type="Gene3D" id="3.40.640.10">
    <property type="entry name" value="Type I PLP-dependent aspartate aminotransferase-like (Major domain)"/>
    <property type="match status" value="1"/>
</dbReference>
<comment type="cofactor">
    <cofactor evidence="1 4">
        <name>pyridoxal 5'-phosphate</name>
        <dbReference type="ChEBI" id="CHEBI:597326"/>
    </cofactor>
</comment>
<keyword evidence="7" id="KW-1185">Reference proteome</keyword>
<dbReference type="InterPro" id="IPR015422">
    <property type="entry name" value="PyrdxlP-dep_Trfase_small"/>
</dbReference>
<dbReference type="InterPro" id="IPR015424">
    <property type="entry name" value="PyrdxlP-dep_Trfase"/>
</dbReference>
<comment type="caution">
    <text evidence="6">The sequence shown here is derived from an EMBL/GenBank/DDBJ whole genome shotgun (WGS) entry which is preliminary data.</text>
</comment>
<comment type="similarity">
    <text evidence="2 4">Belongs to the threonine aldolase family.</text>
</comment>
<dbReference type="PANTHER" id="PTHR48097">
    <property type="entry name" value="L-THREONINE ALDOLASE-RELATED"/>
    <property type="match status" value="1"/>
</dbReference>
<protein>
    <recommendedName>
        <fullName evidence="4">L-threonine aldolase</fullName>
        <ecNumber evidence="4">4.1.2.48</ecNumber>
    </recommendedName>
</protein>
<dbReference type="InterPro" id="IPR001597">
    <property type="entry name" value="ArAA_b-elim_lyase/Thr_aldolase"/>
</dbReference>
<dbReference type="AlphaFoldDB" id="A0A840V7S2"/>
<dbReference type="Pfam" id="PF01212">
    <property type="entry name" value="Beta_elim_lyase"/>
    <property type="match status" value="1"/>
</dbReference>
<dbReference type="EC" id="4.1.2.48" evidence="4"/>
<dbReference type="GO" id="GO:0004793">
    <property type="term" value="F:threonine aldolase activity"/>
    <property type="evidence" value="ECO:0007669"/>
    <property type="project" value="UniProtKB-UniRule"/>
</dbReference>
<keyword evidence="4 6" id="KW-0456">Lyase</keyword>
<comment type="catalytic activity">
    <reaction evidence="4">
        <text>L-allo-threonine = acetaldehyde + glycine</text>
        <dbReference type="Rhea" id="RHEA:26209"/>
        <dbReference type="ChEBI" id="CHEBI:15343"/>
        <dbReference type="ChEBI" id="CHEBI:57305"/>
        <dbReference type="ChEBI" id="CHEBI:58585"/>
        <dbReference type="EC" id="4.1.2.48"/>
    </reaction>
</comment>
<evidence type="ECO:0000259" key="5">
    <source>
        <dbReference type="Pfam" id="PF01212"/>
    </source>
</evidence>
<reference evidence="6 7" key="1">
    <citation type="submission" date="2020-08" db="EMBL/GenBank/DDBJ databases">
        <title>Genomic Encyclopedia of Type Strains, Phase IV (KMG-IV): sequencing the most valuable type-strain genomes for metagenomic binning, comparative biology and taxonomic classification.</title>
        <authorList>
            <person name="Goeker M."/>
        </authorList>
    </citation>
    <scope>NUCLEOTIDE SEQUENCE [LARGE SCALE GENOMIC DNA]</scope>
    <source>
        <strain evidence="6 7">YC6886</strain>
    </source>
</reference>
<keyword evidence="3 4" id="KW-0663">Pyridoxal phosphate</keyword>
<dbReference type="PIRSF" id="PIRSF038940">
    <property type="entry name" value="Low_specificity_LTA"/>
    <property type="match status" value="1"/>
</dbReference>
<evidence type="ECO:0000313" key="6">
    <source>
        <dbReference type="EMBL" id="MBB5350788.1"/>
    </source>
</evidence>
<dbReference type="Proteomes" id="UP000557717">
    <property type="component" value="Unassembled WGS sequence"/>
</dbReference>
<evidence type="ECO:0000313" key="7">
    <source>
        <dbReference type="Proteomes" id="UP000557717"/>
    </source>
</evidence>
<evidence type="ECO:0000256" key="1">
    <source>
        <dbReference type="ARBA" id="ARBA00001933"/>
    </source>
</evidence>
<dbReference type="PANTHER" id="PTHR48097:SF5">
    <property type="entry name" value="LOW SPECIFICITY L-THREONINE ALDOLASE"/>
    <property type="match status" value="1"/>
</dbReference>
<dbReference type="GO" id="GO:0006567">
    <property type="term" value="P:L-threonine catabolic process"/>
    <property type="evidence" value="ECO:0007669"/>
    <property type="project" value="UniProtKB-UniRule"/>
</dbReference>
<accession>A0A840V7S2</accession>